<dbReference type="KEGG" id="lpse:FGL85_01195"/>
<reference evidence="1 2" key="1">
    <citation type="submission" date="2019-06" db="EMBL/GenBank/DDBJ databases">
        <title>Genome analyses of bacteria isolated from kimchi.</title>
        <authorList>
            <person name="Lee S."/>
            <person name="Ahn S."/>
            <person name="Roh S."/>
        </authorList>
    </citation>
    <scope>NUCLEOTIDE SEQUENCE [LARGE SCALE GENOMIC DNA]</scope>
    <source>
        <strain evidence="1 2">CBA3630</strain>
    </source>
</reference>
<dbReference type="GO" id="GO:0003677">
    <property type="term" value="F:DNA binding"/>
    <property type="evidence" value="ECO:0007669"/>
    <property type="project" value="InterPro"/>
</dbReference>
<dbReference type="InterPro" id="IPR001387">
    <property type="entry name" value="Cro/C1-type_HTH"/>
</dbReference>
<name>A0A5B8T2E1_LEUPS</name>
<dbReference type="AlphaFoldDB" id="A0A5B8T2E1"/>
<dbReference type="InterPro" id="IPR008003">
    <property type="entry name" value="DUF739"/>
</dbReference>
<dbReference type="RefSeq" id="WP_147651104.1">
    <property type="nucleotide sequence ID" value="NZ_CP042383.1"/>
</dbReference>
<protein>
    <submittedName>
        <fullName evidence="1">DUF739 family protein</fullName>
    </submittedName>
</protein>
<dbReference type="InterPro" id="IPR010982">
    <property type="entry name" value="Lambda_DNA-bd_dom_sf"/>
</dbReference>
<dbReference type="CDD" id="cd00093">
    <property type="entry name" value="HTH_XRE"/>
    <property type="match status" value="1"/>
</dbReference>
<dbReference type="Gene3D" id="1.10.260.40">
    <property type="entry name" value="lambda repressor-like DNA-binding domains"/>
    <property type="match status" value="1"/>
</dbReference>
<dbReference type="Proteomes" id="UP000321296">
    <property type="component" value="Chromosome"/>
</dbReference>
<gene>
    <name evidence="1" type="ORF">FGL85_01195</name>
</gene>
<dbReference type="EMBL" id="CP042383">
    <property type="protein sequence ID" value="QEA41248.1"/>
    <property type="molecule type" value="Genomic_DNA"/>
</dbReference>
<dbReference type="SUPFAM" id="SSF47413">
    <property type="entry name" value="lambda repressor-like DNA-binding domains"/>
    <property type="match status" value="1"/>
</dbReference>
<dbReference type="Pfam" id="PF05339">
    <property type="entry name" value="DUF739"/>
    <property type="match status" value="1"/>
</dbReference>
<proteinExistence type="predicted"/>
<evidence type="ECO:0000313" key="1">
    <source>
        <dbReference type="EMBL" id="QEA41248.1"/>
    </source>
</evidence>
<sequence>MIKFDYERLYGRIKSKGYNQSSLAREIGISPSSLTNKLKGVPFRQDEILNICKSLDIKDNEVSAYFFTVKVQKAEHNKQSA</sequence>
<evidence type="ECO:0000313" key="2">
    <source>
        <dbReference type="Proteomes" id="UP000321296"/>
    </source>
</evidence>
<organism evidence="1 2">
    <name type="scientific">Leuconostoc pseudomesenteroides</name>
    <dbReference type="NCBI Taxonomy" id="33968"/>
    <lineage>
        <taxon>Bacteria</taxon>
        <taxon>Bacillati</taxon>
        <taxon>Bacillota</taxon>
        <taxon>Bacilli</taxon>
        <taxon>Lactobacillales</taxon>
        <taxon>Lactobacillaceae</taxon>
        <taxon>Leuconostoc</taxon>
    </lineage>
</organism>
<accession>A0A5B8T2E1</accession>